<accession>A0A0D2JRC8</accession>
<dbReference type="InterPro" id="IPR000863">
    <property type="entry name" value="Sulfotransferase_dom"/>
</dbReference>
<evidence type="ECO:0000256" key="1">
    <source>
        <dbReference type="RuleBase" id="RU361155"/>
    </source>
</evidence>
<evidence type="ECO:0000313" key="3">
    <source>
        <dbReference type="EMBL" id="KIZ01613.1"/>
    </source>
</evidence>
<keyword evidence="4" id="KW-1185">Reference proteome</keyword>
<dbReference type="AlphaFoldDB" id="A0A0D2JRC8"/>
<dbReference type="OrthoDB" id="534481at2759"/>
<dbReference type="KEGG" id="mng:MNEG_6349"/>
<feature type="domain" description="Sulfotransferase" evidence="2">
    <location>
        <begin position="68"/>
        <end position="167"/>
    </location>
</feature>
<evidence type="ECO:0000313" key="4">
    <source>
        <dbReference type="Proteomes" id="UP000054498"/>
    </source>
</evidence>
<comment type="similarity">
    <text evidence="1">Belongs to the sulfotransferase 1 family.</text>
</comment>
<dbReference type="Gene3D" id="3.40.50.300">
    <property type="entry name" value="P-loop containing nucleotide triphosphate hydrolases"/>
    <property type="match status" value="1"/>
</dbReference>
<dbReference type="InterPro" id="IPR027417">
    <property type="entry name" value="P-loop_NTPase"/>
</dbReference>
<evidence type="ECO:0000259" key="2">
    <source>
        <dbReference type="Pfam" id="PF00685"/>
    </source>
</evidence>
<dbReference type="GeneID" id="25739225"/>
<organism evidence="3 4">
    <name type="scientific">Monoraphidium neglectum</name>
    <dbReference type="NCBI Taxonomy" id="145388"/>
    <lineage>
        <taxon>Eukaryota</taxon>
        <taxon>Viridiplantae</taxon>
        <taxon>Chlorophyta</taxon>
        <taxon>core chlorophytes</taxon>
        <taxon>Chlorophyceae</taxon>
        <taxon>CS clade</taxon>
        <taxon>Sphaeropleales</taxon>
        <taxon>Selenastraceae</taxon>
        <taxon>Monoraphidium</taxon>
    </lineage>
</organism>
<dbReference type="EC" id="2.8.2.-" evidence="1"/>
<dbReference type="RefSeq" id="XP_013900632.1">
    <property type="nucleotide sequence ID" value="XM_014045178.1"/>
</dbReference>
<gene>
    <name evidence="3" type="ORF">MNEG_6349</name>
</gene>
<name>A0A0D2JRC8_9CHLO</name>
<protein>
    <recommendedName>
        <fullName evidence="1">Sulfotransferase</fullName>
        <ecNumber evidence="1">2.8.2.-</ecNumber>
    </recommendedName>
</protein>
<dbReference type="Pfam" id="PF00685">
    <property type="entry name" value="Sulfotransfer_1"/>
    <property type="match status" value="1"/>
</dbReference>
<dbReference type="Proteomes" id="UP000054498">
    <property type="component" value="Unassembled WGS sequence"/>
</dbReference>
<reference evidence="3 4" key="1">
    <citation type="journal article" date="2013" name="BMC Genomics">
        <title>Reconstruction of the lipid metabolism for the microalga Monoraphidium neglectum from its genome sequence reveals characteristics suitable for biofuel production.</title>
        <authorList>
            <person name="Bogen C."/>
            <person name="Al-Dilaimi A."/>
            <person name="Albersmeier A."/>
            <person name="Wichmann J."/>
            <person name="Grundmann M."/>
            <person name="Rupp O."/>
            <person name="Lauersen K.J."/>
            <person name="Blifernez-Klassen O."/>
            <person name="Kalinowski J."/>
            <person name="Goesmann A."/>
            <person name="Mussgnug J.H."/>
            <person name="Kruse O."/>
        </authorList>
    </citation>
    <scope>NUCLEOTIDE SEQUENCE [LARGE SCALE GENOMIC DNA]</scope>
    <source>
        <strain evidence="3 4">SAG 48.87</strain>
    </source>
</reference>
<dbReference type="GO" id="GO:0008146">
    <property type="term" value="F:sulfotransferase activity"/>
    <property type="evidence" value="ECO:0007669"/>
    <property type="project" value="InterPro"/>
</dbReference>
<dbReference type="EMBL" id="KK101241">
    <property type="protein sequence ID" value="KIZ01613.1"/>
    <property type="molecule type" value="Genomic_DNA"/>
</dbReference>
<dbReference type="SUPFAM" id="SSF52540">
    <property type="entry name" value="P-loop containing nucleoside triphosphate hydrolases"/>
    <property type="match status" value="1"/>
</dbReference>
<proteinExistence type="inferred from homology"/>
<keyword evidence="1" id="KW-0808">Transferase</keyword>
<sequence>MESLKWVLSMQEASPQVQELLQCLEDPTFDLDVYICSVGGVGSTELGNFLTRSGVRCNLLTDQDSFRHINSPPPRLGAPGTRCVYLFGDPLASVASHYRRGHAHHQALKTSGDPRLSQEGFPNSFDEYVSRGEDLFGYERHLDNWLSRPTSYNILFVRYERMFDRPVAAALLRHACGRVVPEERLRGLVDAWCASKRERLSRVADSQRRAMYVELQRRMDGLPAAFVRRAASGIEVCNGVATGGG</sequence>